<dbReference type="STRING" id="1837282.A6F49_08940"/>
<evidence type="ECO:0000313" key="3">
    <source>
        <dbReference type="EMBL" id="OAV61552.1"/>
    </source>
</evidence>
<protein>
    <submittedName>
        <fullName evidence="3">Uncharacterized protein</fullName>
    </submittedName>
</protein>
<feature type="chain" id="PRO_5008597195" evidence="2">
    <location>
        <begin position="32"/>
        <end position="262"/>
    </location>
</feature>
<sequence>MTLVSPRRGISAALAVLVSAIFIMPSGTAFADEQNTPHPTEIETHSTLPLDSTVEEEPVADDVVQTPEPVDNEPAATKAPQPSASSRVVESTKTTSDESIEKTSPNALATTGRALVCEPGYLYSIRGNGDVYQIKPGDNQTRDTERQGTMGTGSSNYNGIGIGASGGPVYAYQRTQSGNSTTNARIMRWDGAGTTAQQVAPTSIKLNGSLVAGAVDLTASSKGCSMDRLAHLLPNNSPRKSVTQVLLWHFKVLRFLGQDSRR</sequence>
<dbReference type="EMBL" id="LXEY01000016">
    <property type="protein sequence ID" value="OAV61552.1"/>
    <property type="molecule type" value="Genomic_DNA"/>
</dbReference>
<keyword evidence="2" id="KW-0732">Signal</keyword>
<feature type="region of interest" description="Disordered" evidence="1">
    <location>
        <begin position="32"/>
        <end position="102"/>
    </location>
</feature>
<proteinExistence type="predicted"/>
<gene>
    <name evidence="3" type="ORF">A6F49_08940</name>
</gene>
<accession>A0A1B7M0D7</accession>
<evidence type="ECO:0000256" key="1">
    <source>
        <dbReference type="SAM" id="MobiDB-lite"/>
    </source>
</evidence>
<organism evidence="3 4">
    <name type="scientific">Enteractinococcus helveticum</name>
    <dbReference type="NCBI Taxonomy" id="1837282"/>
    <lineage>
        <taxon>Bacteria</taxon>
        <taxon>Bacillati</taxon>
        <taxon>Actinomycetota</taxon>
        <taxon>Actinomycetes</taxon>
        <taxon>Micrococcales</taxon>
        <taxon>Micrococcaceae</taxon>
    </lineage>
</organism>
<dbReference type="OrthoDB" id="134475at2"/>
<dbReference type="AlphaFoldDB" id="A0A1B7M0D7"/>
<feature type="compositionally biased region" description="Polar residues" evidence="1">
    <location>
        <begin position="147"/>
        <end position="157"/>
    </location>
</feature>
<keyword evidence="4" id="KW-1185">Reference proteome</keyword>
<evidence type="ECO:0000313" key="4">
    <source>
        <dbReference type="Proteomes" id="UP000078292"/>
    </source>
</evidence>
<feature type="signal peptide" evidence="2">
    <location>
        <begin position="1"/>
        <end position="31"/>
    </location>
</feature>
<reference evidence="3 4" key="1">
    <citation type="submission" date="2016-04" db="EMBL/GenBank/DDBJ databases">
        <title>First whole genome shotgun sequence of the bacterium Enteractinococcus sp. strain UASWS1574.</title>
        <authorList>
            <person name="Crovadore J."/>
            <person name="Chablais R."/>
            <person name="Lefort F."/>
        </authorList>
    </citation>
    <scope>NUCLEOTIDE SEQUENCE [LARGE SCALE GENOMIC DNA]</scope>
    <source>
        <strain evidence="3 4">UASWS1574</strain>
    </source>
</reference>
<name>A0A1B7M0D7_9MICC</name>
<feature type="region of interest" description="Disordered" evidence="1">
    <location>
        <begin position="136"/>
        <end position="157"/>
    </location>
</feature>
<evidence type="ECO:0000256" key="2">
    <source>
        <dbReference type="SAM" id="SignalP"/>
    </source>
</evidence>
<feature type="compositionally biased region" description="Polar residues" evidence="1">
    <location>
        <begin position="80"/>
        <end position="94"/>
    </location>
</feature>
<dbReference type="RefSeq" id="WP_043057572.1">
    <property type="nucleotide sequence ID" value="NZ_LXEY01000016.1"/>
</dbReference>
<dbReference type="Proteomes" id="UP000078292">
    <property type="component" value="Unassembled WGS sequence"/>
</dbReference>
<comment type="caution">
    <text evidence="3">The sequence shown here is derived from an EMBL/GenBank/DDBJ whole genome shotgun (WGS) entry which is preliminary data.</text>
</comment>